<feature type="domain" description="Carbohydrate kinase PfkB" evidence="4">
    <location>
        <begin position="33"/>
        <end position="295"/>
    </location>
</feature>
<dbReference type="PANTHER" id="PTHR43085:SF46">
    <property type="entry name" value="ADENOSINE KINASE"/>
    <property type="match status" value="1"/>
</dbReference>
<dbReference type="SUPFAM" id="SSF53613">
    <property type="entry name" value="Ribokinase-like"/>
    <property type="match status" value="1"/>
</dbReference>
<dbReference type="EMBL" id="CADCVC010000100">
    <property type="protein sequence ID" value="CAA9439213.1"/>
    <property type="molecule type" value="Genomic_DNA"/>
</dbReference>
<reference evidence="5" key="1">
    <citation type="submission" date="2020-02" db="EMBL/GenBank/DDBJ databases">
        <authorList>
            <person name="Meier V. D."/>
        </authorList>
    </citation>
    <scope>NUCLEOTIDE SEQUENCE</scope>
    <source>
        <strain evidence="5">AVDCRST_MAG80</strain>
    </source>
</reference>
<dbReference type="EC" id="2.7.1.20" evidence="5"/>
<protein>
    <submittedName>
        <fullName evidence="5">Putative Adenosine kinase</fullName>
        <ecNumber evidence="5">2.7.1.20</ecNumber>
    </submittedName>
</protein>
<dbReference type="InterPro" id="IPR050306">
    <property type="entry name" value="PfkB_Carbo_kinase"/>
</dbReference>
<dbReference type="InterPro" id="IPR011611">
    <property type="entry name" value="PfkB_dom"/>
</dbReference>
<sequence length="326" mass="34873">MRIVVTGSLAYDYIMNFPGNFKDHILEDKVHMLTVSFLVDSMRRMRGGVAGNIAYSLALLGERPLVVGSVGQDFGEYRELMERRGVDVSGIAEIEDEFTASCFINTDKANNQIVAFYAGAMSQAHELSLLDLGLGADDLVVISPTDPEAMSRYAEECRQMGVRFVFDPGKQTPRLEGEQILAGLNGATALIGNDYEFAMMAQKTGKSEAELIGAAPLTVITRGGEGSTIYSNEDGGGGLEIPTAPIADLADPTGAGDAYIAGLVFGLARDFPMPVVGRVAALTAAYTVEQQGCQEHDFTPGEFAERYAEAFGSTPEIEALAETVTR</sequence>
<evidence type="ECO:0000256" key="3">
    <source>
        <dbReference type="ARBA" id="ARBA00022777"/>
    </source>
</evidence>
<dbReference type="InterPro" id="IPR002173">
    <property type="entry name" value="Carboh/pur_kinase_PfkB_CS"/>
</dbReference>
<dbReference type="InterPro" id="IPR029056">
    <property type="entry name" value="Ribokinase-like"/>
</dbReference>
<dbReference type="PANTHER" id="PTHR43085">
    <property type="entry name" value="HEXOKINASE FAMILY MEMBER"/>
    <property type="match status" value="1"/>
</dbReference>
<evidence type="ECO:0000259" key="4">
    <source>
        <dbReference type="Pfam" id="PF00294"/>
    </source>
</evidence>
<dbReference type="Gene3D" id="3.40.1190.20">
    <property type="match status" value="1"/>
</dbReference>
<keyword evidence="3 5" id="KW-0418">Kinase</keyword>
<organism evidence="5">
    <name type="scientific">uncultured Rubrobacteraceae bacterium</name>
    <dbReference type="NCBI Taxonomy" id="349277"/>
    <lineage>
        <taxon>Bacteria</taxon>
        <taxon>Bacillati</taxon>
        <taxon>Actinomycetota</taxon>
        <taxon>Rubrobacteria</taxon>
        <taxon>Rubrobacterales</taxon>
        <taxon>Rubrobacteraceae</taxon>
        <taxon>environmental samples</taxon>
    </lineage>
</organism>
<dbReference type="PROSITE" id="PS00584">
    <property type="entry name" value="PFKB_KINASES_2"/>
    <property type="match status" value="1"/>
</dbReference>
<name>A0A6J4QE26_9ACTN</name>
<dbReference type="Pfam" id="PF00294">
    <property type="entry name" value="PfkB"/>
    <property type="match status" value="1"/>
</dbReference>
<keyword evidence="2 5" id="KW-0808">Transferase</keyword>
<gene>
    <name evidence="5" type="ORF">AVDCRST_MAG80-1158</name>
</gene>
<dbReference type="PROSITE" id="PS00583">
    <property type="entry name" value="PFKB_KINASES_1"/>
    <property type="match status" value="1"/>
</dbReference>
<evidence type="ECO:0000256" key="2">
    <source>
        <dbReference type="ARBA" id="ARBA00022679"/>
    </source>
</evidence>
<dbReference type="CDD" id="cd01942">
    <property type="entry name" value="ribokinase_group_A"/>
    <property type="match status" value="1"/>
</dbReference>
<proteinExistence type="inferred from homology"/>
<comment type="similarity">
    <text evidence="1">Belongs to the carbohydrate kinase PfkB family.</text>
</comment>
<accession>A0A6J4QE26</accession>
<dbReference type="GO" id="GO:0004001">
    <property type="term" value="F:adenosine kinase activity"/>
    <property type="evidence" value="ECO:0007669"/>
    <property type="project" value="UniProtKB-EC"/>
</dbReference>
<dbReference type="AlphaFoldDB" id="A0A6J4QE26"/>
<evidence type="ECO:0000313" key="5">
    <source>
        <dbReference type="EMBL" id="CAA9439213.1"/>
    </source>
</evidence>
<evidence type="ECO:0000256" key="1">
    <source>
        <dbReference type="ARBA" id="ARBA00010688"/>
    </source>
</evidence>